<dbReference type="EMBL" id="KB096183">
    <property type="protein sequence ID" value="ESO07483.1"/>
    <property type="molecule type" value="Genomic_DNA"/>
</dbReference>
<dbReference type="EMBL" id="AMQM01003456">
    <property type="status" value="NOT_ANNOTATED_CDS"/>
    <property type="molecule type" value="Genomic_DNA"/>
</dbReference>
<dbReference type="InterPro" id="IPR031148">
    <property type="entry name" value="Plexin"/>
</dbReference>
<dbReference type="EnsemblMetazoa" id="HelroT75708">
    <property type="protein sequence ID" value="HelroP75708"/>
    <property type="gene ID" value="HelroG75708"/>
</dbReference>
<dbReference type="AlphaFoldDB" id="T1G294"/>
<dbReference type="GeneID" id="20215192"/>
<feature type="domain" description="Plexin cytoplasmic RasGAP" evidence="1">
    <location>
        <begin position="1"/>
        <end position="122"/>
    </location>
</feature>
<dbReference type="InterPro" id="IPR013548">
    <property type="entry name" value="Plexin_cytoplasmic_RasGAP_dom"/>
</dbReference>
<dbReference type="KEGG" id="hro:HELRODRAFT_75708"/>
<dbReference type="HOGENOM" id="CLU_004205_2_0_1"/>
<dbReference type="OrthoDB" id="125363at2759"/>
<dbReference type="OMA" id="DLPLRFW"/>
<proteinExistence type="predicted"/>
<gene>
    <name evidence="3" type="primary">20215192</name>
    <name evidence="2" type="ORF">HELRODRAFT_75708</name>
</gene>
<dbReference type="Proteomes" id="UP000015101">
    <property type="component" value="Unassembled WGS sequence"/>
</dbReference>
<evidence type="ECO:0000259" key="1">
    <source>
        <dbReference type="Pfam" id="PF08337"/>
    </source>
</evidence>
<dbReference type="eggNOG" id="KOG3610">
    <property type="taxonomic scope" value="Eukaryota"/>
</dbReference>
<dbReference type="Gene3D" id="1.10.506.10">
    <property type="entry name" value="GTPase Activation - p120gap, domain 1"/>
    <property type="match status" value="1"/>
</dbReference>
<dbReference type="InParanoid" id="T1G294"/>
<organism evidence="3 4">
    <name type="scientific">Helobdella robusta</name>
    <name type="common">Californian leech</name>
    <dbReference type="NCBI Taxonomy" id="6412"/>
    <lineage>
        <taxon>Eukaryota</taxon>
        <taxon>Metazoa</taxon>
        <taxon>Spiralia</taxon>
        <taxon>Lophotrochozoa</taxon>
        <taxon>Annelida</taxon>
        <taxon>Clitellata</taxon>
        <taxon>Hirudinea</taxon>
        <taxon>Rhynchobdellida</taxon>
        <taxon>Glossiphoniidae</taxon>
        <taxon>Helobdella</taxon>
    </lineage>
</organism>
<dbReference type="Pfam" id="PF08337">
    <property type="entry name" value="Plexin_cytopl"/>
    <property type="match status" value="1"/>
</dbReference>
<dbReference type="SUPFAM" id="SSF48350">
    <property type="entry name" value="GTPase activation domain, GAP"/>
    <property type="match status" value="1"/>
</dbReference>
<dbReference type="PANTHER" id="PTHR22625">
    <property type="entry name" value="PLEXIN"/>
    <property type="match status" value="1"/>
</dbReference>
<name>T1G294_HELRO</name>
<protein>
    <recommendedName>
        <fullName evidence="1">Plexin cytoplasmic RasGAP domain-containing protein</fullName>
    </recommendedName>
</protein>
<evidence type="ECO:0000313" key="3">
    <source>
        <dbReference type="EnsemblMetazoa" id="HelroP75708"/>
    </source>
</evidence>
<reference evidence="4" key="1">
    <citation type="submission" date="2012-12" db="EMBL/GenBank/DDBJ databases">
        <authorList>
            <person name="Hellsten U."/>
            <person name="Grimwood J."/>
            <person name="Chapman J.A."/>
            <person name="Shapiro H."/>
            <person name="Aerts A."/>
            <person name="Otillar R.P."/>
            <person name="Terry A.Y."/>
            <person name="Boore J.L."/>
            <person name="Simakov O."/>
            <person name="Marletaz F."/>
            <person name="Cho S.-J."/>
            <person name="Edsinger-Gonzales E."/>
            <person name="Havlak P."/>
            <person name="Kuo D.-H."/>
            <person name="Larsson T."/>
            <person name="Lv J."/>
            <person name="Arendt D."/>
            <person name="Savage R."/>
            <person name="Osoegawa K."/>
            <person name="de Jong P."/>
            <person name="Lindberg D.R."/>
            <person name="Seaver E.C."/>
            <person name="Weisblat D.A."/>
            <person name="Putnam N.H."/>
            <person name="Grigoriev I.V."/>
            <person name="Rokhsar D.S."/>
        </authorList>
    </citation>
    <scope>NUCLEOTIDE SEQUENCE</scope>
</reference>
<keyword evidence="4" id="KW-1185">Reference proteome</keyword>
<accession>T1G294</accession>
<evidence type="ECO:0000313" key="2">
    <source>
        <dbReference type="EMBL" id="ESO07483.1"/>
    </source>
</evidence>
<dbReference type="CTD" id="20215192"/>
<reference evidence="2 4" key="2">
    <citation type="journal article" date="2013" name="Nature">
        <title>Insights into bilaterian evolution from three spiralian genomes.</title>
        <authorList>
            <person name="Simakov O."/>
            <person name="Marletaz F."/>
            <person name="Cho S.J."/>
            <person name="Edsinger-Gonzales E."/>
            <person name="Havlak P."/>
            <person name="Hellsten U."/>
            <person name="Kuo D.H."/>
            <person name="Larsson T."/>
            <person name="Lv J."/>
            <person name="Arendt D."/>
            <person name="Savage R."/>
            <person name="Osoegawa K."/>
            <person name="de Jong P."/>
            <person name="Grimwood J."/>
            <person name="Chapman J.A."/>
            <person name="Shapiro H."/>
            <person name="Aerts A."/>
            <person name="Otillar R.P."/>
            <person name="Terry A.Y."/>
            <person name="Boore J.L."/>
            <person name="Grigoriev I.V."/>
            <person name="Lindberg D.R."/>
            <person name="Seaver E.C."/>
            <person name="Weisblat D.A."/>
            <person name="Putnam N.H."/>
            <person name="Rokhsar D.S."/>
        </authorList>
    </citation>
    <scope>NUCLEOTIDE SEQUENCE</scope>
</reference>
<dbReference type="RefSeq" id="XP_009014094.1">
    <property type="nucleotide sequence ID" value="XM_009015846.1"/>
</dbReference>
<sequence length="156" mass="18145">SLLLRFWVNMLKNPDFLLDVDKQPCVDACLSVITQTFIDGCSLHQQKLGKDSPSSKLLYAKDIPRYRKMVDDYFHLIQHLPDISDDDMYNILSQHSQSHSTSCQTDAALQQLYQYALQYRVELLESLDEDSIARRQNLASQFETIHNFINKDHFSC</sequence>
<dbReference type="InterPro" id="IPR008936">
    <property type="entry name" value="Rho_GTPase_activation_prot"/>
</dbReference>
<evidence type="ECO:0000313" key="4">
    <source>
        <dbReference type="Proteomes" id="UP000015101"/>
    </source>
</evidence>
<reference evidence="3" key="3">
    <citation type="submission" date="2015-06" db="UniProtKB">
        <authorList>
            <consortium name="EnsemblMetazoa"/>
        </authorList>
    </citation>
    <scope>IDENTIFICATION</scope>
</reference>
<dbReference type="GO" id="GO:0017154">
    <property type="term" value="F:semaphorin receptor activity"/>
    <property type="evidence" value="ECO:0007669"/>
    <property type="project" value="InterPro"/>
</dbReference>
<dbReference type="PANTHER" id="PTHR22625:SF70">
    <property type="entry name" value="PLEXIN A, ISOFORM A"/>
    <property type="match status" value="1"/>
</dbReference>
<dbReference type="STRING" id="6412.T1G294"/>